<keyword evidence="2" id="KW-0472">Membrane</keyword>
<dbReference type="RefSeq" id="WP_016457687.1">
    <property type="nucleotide sequence ID" value="NZ_KE150446.1"/>
</dbReference>
<protein>
    <submittedName>
        <fullName evidence="3">Uncharacterized protein</fullName>
    </submittedName>
</protein>
<feature type="compositionally biased region" description="Basic and acidic residues" evidence="1">
    <location>
        <begin position="235"/>
        <end position="250"/>
    </location>
</feature>
<accession>S3A230</accession>
<feature type="transmembrane region" description="Helical" evidence="2">
    <location>
        <begin position="118"/>
        <end position="139"/>
    </location>
</feature>
<feature type="transmembrane region" description="Helical" evidence="2">
    <location>
        <begin position="151"/>
        <end position="174"/>
    </location>
</feature>
<evidence type="ECO:0000313" key="4">
    <source>
        <dbReference type="Proteomes" id="UP000014408"/>
    </source>
</evidence>
<sequence>MSSHDEQSNSEHRPASSDGSSPAKPTMSSAELARAEKAAGRKIYVGGAAFMLPIALAMFIGAQFLRYFGSLTGIDVFTVSEGAKEYMLSAPIYISSWLGLTALVILGPVTLITRSAVVSWIGWATSTAAFFTSLLVWWLSLTPPGDLPWGVGLGFVIQEAAYILAIMGFVLTLFTKTPEQIELAAERRRIDTARERASEQSVLLAETRNADHPLLADDRRSRAHNRTQSTFARQTRRDEAPSQPERDTDK</sequence>
<dbReference type="AlphaFoldDB" id="S3A230"/>
<comment type="caution">
    <text evidence="3">The sequence shown here is derived from an EMBL/GenBank/DDBJ whole genome shotgun (WGS) entry which is preliminary data.</text>
</comment>
<evidence type="ECO:0000256" key="1">
    <source>
        <dbReference type="SAM" id="MobiDB-lite"/>
    </source>
</evidence>
<feature type="region of interest" description="Disordered" evidence="1">
    <location>
        <begin position="201"/>
        <end position="250"/>
    </location>
</feature>
<keyword evidence="2" id="KW-1133">Transmembrane helix</keyword>
<dbReference type="PATRIC" id="fig|1125779.3.peg.760"/>
<evidence type="ECO:0000256" key="2">
    <source>
        <dbReference type="SAM" id="Phobius"/>
    </source>
</evidence>
<organism evidence="3 4">
    <name type="scientific">Corynebacterium pyruviciproducens ATCC BAA-1742</name>
    <dbReference type="NCBI Taxonomy" id="1125779"/>
    <lineage>
        <taxon>Bacteria</taxon>
        <taxon>Bacillati</taxon>
        <taxon>Actinomycetota</taxon>
        <taxon>Actinomycetes</taxon>
        <taxon>Mycobacteriales</taxon>
        <taxon>Corynebacteriaceae</taxon>
        <taxon>Corynebacterium</taxon>
    </lineage>
</organism>
<feature type="transmembrane region" description="Helical" evidence="2">
    <location>
        <begin position="43"/>
        <end position="66"/>
    </location>
</feature>
<keyword evidence="2" id="KW-0812">Transmembrane</keyword>
<dbReference type="EMBL" id="ATBY01000009">
    <property type="protein sequence ID" value="EPD70339.1"/>
    <property type="molecule type" value="Genomic_DNA"/>
</dbReference>
<keyword evidence="4" id="KW-1185">Reference proteome</keyword>
<reference evidence="3 4" key="1">
    <citation type="submission" date="2013-05" db="EMBL/GenBank/DDBJ databases">
        <title>The Genome Sequence of Corynebacterium pyruviciproducens 1773O (ATCC BAA-1742).</title>
        <authorList>
            <consortium name="The Broad Institute Genomics Platform"/>
            <person name="Earl A."/>
            <person name="Ward D."/>
            <person name="Feldgarden M."/>
            <person name="Gevers D."/>
            <person name="Tong J."/>
            <person name="Walker B."/>
            <person name="Young S."/>
            <person name="Zeng Q."/>
            <person name="Gargeya S."/>
            <person name="Fitzgerald M."/>
            <person name="Haas B."/>
            <person name="Abouelleil A."/>
            <person name="Allen A.W."/>
            <person name="Alvarado L."/>
            <person name="Arachchi H.M."/>
            <person name="Berlin A.M."/>
            <person name="Chapman S.B."/>
            <person name="Gainer-Dewar J."/>
            <person name="Goldberg J."/>
            <person name="Griggs A."/>
            <person name="Gujja S."/>
            <person name="Hansen M."/>
            <person name="Howarth C."/>
            <person name="Imamovic A."/>
            <person name="Ireland A."/>
            <person name="Larimer J."/>
            <person name="McCowan C."/>
            <person name="Murphy C."/>
            <person name="Pearson M."/>
            <person name="Poon T.W."/>
            <person name="Priest M."/>
            <person name="Roberts A."/>
            <person name="Saif S."/>
            <person name="Shea T."/>
            <person name="Sisk P."/>
            <person name="Sykes S."/>
            <person name="Wortman J."/>
            <person name="Nusbaum C."/>
            <person name="Birren B."/>
        </authorList>
    </citation>
    <scope>NUCLEOTIDE SEQUENCE [LARGE SCALE GENOMIC DNA]</scope>
    <source>
        <strain evidence="3 4">ATCC BAA-1742</strain>
    </source>
</reference>
<dbReference type="HOGENOM" id="CLU_094889_0_1_11"/>
<proteinExistence type="predicted"/>
<feature type="compositionally biased region" description="Basic and acidic residues" evidence="1">
    <location>
        <begin position="208"/>
        <end position="220"/>
    </location>
</feature>
<evidence type="ECO:0000313" key="3">
    <source>
        <dbReference type="EMBL" id="EPD70339.1"/>
    </source>
</evidence>
<feature type="transmembrane region" description="Helical" evidence="2">
    <location>
        <begin position="86"/>
        <end position="106"/>
    </location>
</feature>
<name>S3A230_9CORY</name>
<feature type="compositionally biased region" description="Basic and acidic residues" evidence="1">
    <location>
        <begin position="1"/>
        <end position="15"/>
    </location>
</feature>
<dbReference type="Proteomes" id="UP000014408">
    <property type="component" value="Unassembled WGS sequence"/>
</dbReference>
<feature type="region of interest" description="Disordered" evidence="1">
    <location>
        <begin position="1"/>
        <end position="27"/>
    </location>
</feature>
<gene>
    <name evidence="3" type="ORF">HMPREF1219_00778</name>
</gene>